<reference evidence="1" key="1">
    <citation type="submission" date="2014-09" db="EMBL/GenBank/DDBJ databases">
        <authorList>
            <person name="Magalhaes I.L.F."/>
            <person name="Oliveira U."/>
            <person name="Santos F.R."/>
            <person name="Vidigal T.H.D.A."/>
            <person name="Brescovit A.D."/>
            <person name="Santos A.J."/>
        </authorList>
    </citation>
    <scope>NUCLEOTIDE SEQUENCE</scope>
    <source>
        <tissue evidence="1">Shoot tissue taken approximately 20 cm above the soil surface</tissue>
    </source>
</reference>
<dbReference type="EMBL" id="GBRH01200532">
    <property type="protein sequence ID" value="JAD97363.1"/>
    <property type="molecule type" value="Transcribed_RNA"/>
</dbReference>
<proteinExistence type="predicted"/>
<organism evidence="1">
    <name type="scientific">Arundo donax</name>
    <name type="common">Giant reed</name>
    <name type="synonym">Donax arundinaceus</name>
    <dbReference type="NCBI Taxonomy" id="35708"/>
    <lineage>
        <taxon>Eukaryota</taxon>
        <taxon>Viridiplantae</taxon>
        <taxon>Streptophyta</taxon>
        <taxon>Embryophyta</taxon>
        <taxon>Tracheophyta</taxon>
        <taxon>Spermatophyta</taxon>
        <taxon>Magnoliopsida</taxon>
        <taxon>Liliopsida</taxon>
        <taxon>Poales</taxon>
        <taxon>Poaceae</taxon>
        <taxon>PACMAD clade</taxon>
        <taxon>Arundinoideae</taxon>
        <taxon>Arundineae</taxon>
        <taxon>Arundo</taxon>
    </lineage>
</organism>
<reference evidence="1" key="2">
    <citation type="journal article" date="2015" name="Data Brief">
        <title>Shoot transcriptome of the giant reed, Arundo donax.</title>
        <authorList>
            <person name="Barrero R.A."/>
            <person name="Guerrero F.D."/>
            <person name="Moolhuijzen P."/>
            <person name="Goolsby J.A."/>
            <person name="Tidwell J."/>
            <person name="Bellgard S.E."/>
            <person name="Bellgard M.I."/>
        </authorList>
    </citation>
    <scope>NUCLEOTIDE SEQUENCE</scope>
    <source>
        <tissue evidence="1">Shoot tissue taken approximately 20 cm above the soil surface</tissue>
    </source>
</reference>
<protein>
    <submittedName>
        <fullName evidence="1">Uncharacterized protein</fullName>
    </submittedName>
</protein>
<evidence type="ECO:0000313" key="1">
    <source>
        <dbReference type="EMBL" id="JAD97363.1"/>
    </source>
</evidence>
<name>A0A0A9EEC0_ARUDO</name>
<accession>A0A0A9EEC0</accession>
<sequence length="13" mass="1674">MSTNENRLWFKTF</sequence>